<protein>
    <submittedName>
        <fullName evidence="1">Uncharacterized protein</fullName>
    </submittedName>
</protein>
<evidence type="ECO:0000313" key="1">
    <source>
        <dbReference type="EMBL" id="KAA5411954.1"/>
    </source>
</evidence>
<dbReference type="AlphaFoldDB" id="A0A642PN31"/>
<organism evidence="1 2">
    <name type="scientific">Bacteroides cellulosilyticus</name>
    <dbReference type="NCBI Taxonomy" id="246787"/>
    <lineage>
        <taxon>Bacteria</taxon>
        <taxon>Pseudomonadati</taxon>
        <taxon>Bacteroidota</taxon>
        <taxon>Bacteroidia</taxon>
        <taxon>Bacteroidales</taxon>
        <taxon>Bacteroidaceae</taxon>
        <taxon>Bacteroides</taxon>
    </lineage>
</organism>
<dbReference type="RefSeq" id="WP_149920679.1">
    <property type="nucleotide sequence ID" value="NZ_VVYV01000088.1"/>
</dbReference>
<comment type="caution">
    <text evidence="1">The sequence shown here is derived from an EMBL/GenBank/DDBJ whole genome shotgun (WGS) entry which is preliminary data.</text>
</comment>
<gene>
    <name evidence="1" type="ORF">F2Y81_27500</name>
</gene>
<proteinExistence type="predicted"/>
<evidence type="ECO:0000313" key="2">
    <source>
        <dbReference type="Proteomes" id="UP000448877"/>
    </source>
</evidence>
<dbReference type="Proteomes" id="UP000448877">
    <property type="component" value="Unassembled WGS sequence"/>
</dbReference>
<name>A0A642PN31_9BACE</name>
<dbReference type="EMBL" id="VVYV01000088">
    <property type="protein sequence ID" value="KAA5411954.1"/>
    <property type="molecule type" value="Genomic_DNA"/>
</dbReference>
<reference evidence="1 2" key="1">
    <citation type="journal article" date="2019" name="Nat. Med.">
        <title>A library of human gut bacterial isolates paired with longitudinal multiomics data enables mechanistic microbiome research.</title>
        <authorList>
            <person name="Poyet M."/>
            <person name="Groussin M."/>
            <person name="Gibbons S.M."/>
            <person name="Avila-Pacheco J."/>
            <person name="Jiang X."/>
            <person name="Kearney S.M."/>
            <person name="Perrotta A.R."/>
            <person name="Berdy B."/>
            <person name="Zhao S."/>
            <person name="Lieberman T.D."/>
            <person name="Swanson P.K."/>
            <person name="Smith M."/>
            <person name="Roesemann S."/>
            <person name="Alexander J.E."/>
            <person name="Rich S.A."/>
            <person name="Livny J."/>
            <person name="Vlamakis H."/>
            <person name="Clish C."/>
            <person name="Bullock K."/>
            <person name="Deik A."/>
            <person name="Scott J."/>
            <person name="Pierce K.A."/>
            <person name="Xavier R.J."/>
            <person name="Alm E.J."/>
        </authorList>
    </citation>
    <scope>NUCLEOTIDE SEQUENCE [LARGE SCALE GENOMIC DNA]</scope>
    <source>
        <strain evidence="1 2">BIOML-A6</strain>
    </source>
</reference>
<accession>A0A642PN31</accession>
<sequence>MRVFLLLIIICSFTPFVKAQEVEIIQRISKQQPIPFIDADSKKVVRVKFPLCIKLNNKVNEVVSLISAAYYGYGDYFDNSRKKWHRILGLYQCPSDTLCRSIEFADIKPDGNQDFMIYTEHILYNNFKYNNLFNDFIPPSIQEDTLIRINPMNLPVTEKKCLRTMLEGDSLRIGLYSDKMRYFIHLPVDVNMILP</sequence>